<accession>A0ABQ1UVE6</accession>
<reference evidence="3" key="1">
    <citation type="journal article" date="2019" name="Int. J. Syst. Evol. Microbiol.">
        <title>The Global Catalogue of Microorganisms (GCM) 10K type strain sequencing project: providing services to taxonomists for standard genome sequencing and annotation.</title>
        <authorList>
            <consortium name="The Broad Institute Genomics Platform"/>
            <consortium name="The Broad Institute Genome Sequencing Center for Infectious Disease"/>
            <person name="Wu L."/>
            <person name="Ma J."/>
        </authorList>
    </citation>
    <scope>NUCLEOTIDE SEQUENCE [LARGE SCALE GENOMIC DNA]</scope>
    <source>
        <strain evidence="3">CGMCC 1.15407</strain>
    </source>
</reference>
<keyword evidence="3" id="KW-1185">Reference proteome</keyword>
<keyword evidence="1" id="KW-0812">Transmembrane</keyword>
<dbReference type="EMBL" id="BMIU01000005">
    <property type="protein sequence ID" value="GGF27152.1"/>
    <property type="molecule type" value="Genomic_DNA"/>
</dbReference>
<gene>
    <name evidence="2" type="ORF">GCM10011339_14070</name>
</gene>
<evidence type="ECO:0000256" key="1">
    <source>
        <dbReference type="SAM" id="Phobius"/>
    </source>
</evidence>
<evidence type="ECO:0000313" key="3">
    <source>
        <dbReference type="Proteomes" id="UP000647339"/>
    </source>
</evidence>
<evidence type="ECO:0000313" key="2">
    <source>
        <dbReference type="EMBL" id="GGF27152.1"/>
    </source>
</evidence>
<dbReference type="RefSeq" id="WP_137403885.1">
    <property type="nucleotide sequence ID" value="NZ_BMIU01000005.1"/>
</dbReference>
<name>A0ABQ1UVE6_9BACT</name>
<protein>
    <recommendedName>
        <fullName evidence="4">DoxX family protein</fullName>
    </recommendedName>
</protein>
<evidence type="ECO:0008006" key="4">
    <source>
        <dbReference type="Google" id="ProtNLM"/>
    </source>
</evidence>
<feature type="transmembrane region" description="Helical" evidence="1">
    <location>
        <begin position="6"/>
        <end position="24"/>
    </location>
</feature>
<dbReference type="Proteomes" id="UP000647339">
    <property type="component" value="Unassembled WGS sequence"/>
</dbReference>
<feature type="transmembrane region" description="Helical" evidence="1">
    <location>
        <begin position="45"/>
        <end position="70"/>
    </location>
</feature>
<organism evidence="2 3">
    <name type="scientific">Echinicola rosea</name>
    <dbReference type="NCBI Taxonomy" id="1807691"/>
    <lineage>
        <taxon>Bacteria</taxon>
        <taxon>Pseudomonadati</taxon>
        <taxon>Bacteroidota</taxon>
        <taxon>Cytophagia</taxon>
        <taxon>Cytophagales</taxon>
        <taxon>Cyclobacteriaceae</taxon>
        <taxon>Echinicola</taxon>
    </lineage>
</organism>
<proteinExistence type="predicted"/>
<keyword evidence="1" id="KW-1133">Transmembrane helix</keyword>
<sequence>MITITVLIALAGFVCFYITSKRAVLTKELPLVKWGQQQPLMAKRVGSALLIIGGALSIVALGIGAGIFAYSVVLMTVGSLVVLLNPLRVLDPKVLVLMFTVSLLLELL</sequence>
<comment type="caution">
    <text evidence="2">The sequence shown here is derived from an EMBL/GenBank/DDBJ whole genome shotgun (WGS) entry which is preliminary data.</text>
</comment>
<keyword evidence="1" id="KW-0472">Membrane</keyword>